<name>A0A5J6TCA8_9CAUD</name>
<proteinExistence type="predicted"/>
<gene>
    <name evidence="1" type="primary">77</name>
    <name evidence="1" type="ORF">PBI_ASERPROCKY_77</name>
</gene>
<evidence type="ECO:0000313" key="2">
    <source>
        <dbReference type="Proteomes" id="UP000327569"/>
    </source>
</evidence>
<organism evidence="1 2">
    <name type="scientific">Gordonia phage ASerpRocky</name>
    <dbReference type="NCBI Taxonomy" id="2599841"/>
    <lineage>
        <taxon>Viruses</taxon>
        <taxon>Duplodnaviria</taxon>
        <taxon>Heunggongvirae</taxon>
        <taxon>Uroviricota</taxon>
        <taxon>Caudoviricetes</taxon>
        <taxon>Demosthenesvirus</taxon>
        <taxon>Demosthenesvirus demosthenes</taxon>
    </lineage>
</organism>
<accession>A0A5J6TCA8</accession>
<dbReference type="EMBL" id="MN234166">
    <property type="protein sequence ID" value="QFG08563.1"/>
    <property type="molecule type" value="Genomic_DNA"/>
</dbReference>
<sequence>MTESQWDAEYRGITEEEWNKLVDNPIGQRFTPESLDIWERMMAENMKVCLCGHKKMDHSEDEEVEHYCSHYYCNCREFVEHKEV</sequence>
<reference evidence="1 2" key="1">
    <citation type="submission" date="2019-07" db="EMBL/GenBank/DDBJ databases">
        <authorList>
            <person name="Stoner T.H."/>
            <person name="Garlena R.A."/>
            <person name="Russell D.A."/>
            <person name="Pope W.H."/>
            <person name="Jacobs-Sera D."/>
            <person name="Hatfull G.F."/>
        </authorList>
    </citation>
    <scope>NUCLEOTIDE SEQUENCE [LARGE SCALE GENOMIC DNA]</scope>
</reference>
<protein>
    <submittedName>
        <fullName evidence="1">Uncharacterized protein</fullName>
    </submittedName>
</protein>
<evidence type="ECO:0000313" key="1">
    <source>
        <dbReference type="EMBL" id="QFG08563.1"/>
    </source>
</evidence>
<dbReference type="Proteomes" id="UP000327569">
    <property type="component" value="Segment"/>
</dbReference>